<dbReference type="GO" id="GO:0004000">
    <property type="term" value="F:adenosine deaminase activity"/>
    <property type="evidence" value="ECO:0007669"/>
    <property type="project" value="TreeGrafter"/>
</dbReference>
<dbReference type="GO" id="GO:0046103">
    <property type="term" value="P:inosine biosynthetic process"/>
    <property type="evidence" value="ECO:0007669"/>
    <property type="project" value="TreeGrafter"/>
</dbReference>
<dbReference type="Proteomes" id="UP000198828">
    <property type="component" value="Unassembled WGS sequence"/>
</dbReference>
<dbReference type="InterPro" id="IPR032466">
    <property type="entry name" value="Metal_Hydrolase"/>
</dbReference>
<dbReference type="NCBIfam" id="TIGR01430">
    <property type="entry name" value="aden_deam"/>
    <property type="match status" value="1"/>
</dbReference>
<evidence type="ECO:0000256" key="5">
    <source>
        <dbReference type="ARBA" id="ARBA00022801"/>
    </source>
</evidence>
<dbReference type="PANTHER" id="PTHR11409:SF43">
    <property type="entry name" value="ADENOSINE DEAMINASE"/>
    <property type="match status" value="1"/>
</dbReference>
<protein>
    <recommendedName>
        <fullName evidence="3">adenosine deaminase</fullName>
        <ecNumber evidence="3">3.5.4.4</ecNumber>
    </recommendedName>
</protein>
<dbReference type="GO" id="GO:0005829">
    <property type="term" value="C:cytosol"/>
    <property type="evidence" value="ECO:0007669"/>
    <property type="project" value="TreeGrafter"/>
</dbReference>
<dbReference type="InterPro" id="IPR006330">
    <property type="entry name" value="Ado/ade_deaminase"/>
</dbReference>
<organism evidence="8 9">
    <name type="scientific">Tepidimicrobium xylanilyticum</name>
    <dbReference type="NCBI Taxonomy" id="1123352"/>
    <lineage>
        <taxon>Bacteria</taxon>
        <taxon>Bacillati</taxon>
        <taxon>Bacillota</taxon>
        <taxon>Tissierellia</taxon>
        <taxon>Tissierellales</taxon>
        <taxon>Tepidimicrobiaceae</taxon>
        <taxon>Tepidimicrobium</taxon>
    </lineage>
</organism>
<dbReference type="GO" id="GO:0006154">
    <property type="term" value="P:adenosine catabolic process"/>
    <property type="evidence" value="ECO:0007669"/>
    <property type="project" value="TreeGrafter"/>
</dbReference>
<dbReference type="Gene3D" id="3.20.20.140">
    <property type="entry name" value="Metal-dependent hydrolases"/>
    <property type="match status" value="1"/>
</dbReference>
<evidence type="ECO:0000313" key="9">
    <source>
        <dbReference type="Proteomes" id="UP000198828"/>
    </source>
</evidence>
<dbReference type="OrthoDB" id="9779574at2"/>
<evidence type="ECO:0000256" key="3">
    <source>
        <dbReference type="ARBA" id="ARBA00012784"/>
    </source>
</evidence>
<evidence type="ECO:0000256" key="1">
    <source>
        <dbReference type="ARBA" id="ARBA00001947"/>
    </source>
</evidence>
<dbReference type="RefSeq" id="WP_093749915.1">
    <property type="nucleotide sequence ID" value="NZ_BSYN01000001.1"/>
</dbReference>
<feature type="domain" description="Adenosine deaminase" evidence="7">
    <location>
        <begin position="11"/>
        <end position="335"/>
    </location>
</feature>
<reference evidence="8 9" key="1">
    <citation type="submission" date="2016-10" db="EMBL/GenBank/DDBJ databases">
        <authorList>
            <person name="de Groot N.N."/>
        </authorList>
    </citation>
    <scope>NUCLEOTIDE SEQUENCE [LARGE SCALE GENOMIC DNA]</scope>
    <source>
        <strain evidence="8 9">DSM 23310</strain>
    </source>
</reference>
<comment type="cofactor">
    <cofactor evidence="1">
        <name>Zn(2+)</name>
        <dbReference type="ChEBI" id="CHEBI:29105"/>
    </cofactor>
</comment>
<gene>
    <name evidence="8" type="ORF">SAMN05660923_00178</name>
</gene>
<keyword evidence="5" id="KW-0378">Hydrolase</keyword>
<dbReference type="AlphaFoldDB" id="A0A1H2QLU9"/>
<dbReference type="SUPFAM" id="SSF51556">
    <property type="entry name" value="Metallo-dependent hydrolases"/>
    <property type="match status" value="1"/>
</dbReference>
<dbReference type="Pfam" id="PF00962">
    <property type="entry name" value="A_deaminase"/>
    <property type="match status" value="1"/>
</dbReference>
<proteinExistence type="inferred from homology"/>
<dbReference type="InterPro" id="IPR001365">
    <property type="entry name" value="A_deaminase_dom"/>
</dbReference>
<keyword evidence="9" id="KW-1185">Reference proteome</keyword>
<dbReference type="GO" id="GO:0043103">
    <property type="term" value="P:hypoxanthine salvage"/>
    <property type="evidence" value="ECO:0007669"/>
    <property type="project" value="TreeGrafter"/>
</dbReference>
<keyword evidence="4" id="KW-0479">Metal-binding</keyword>
<accession>A0A1H2QLU9</accession>
<sequence>MVDYSLLKRLPKVDLHCHLSGSVRPATIMEIALEEGLEVPSKDMGIFTKNIQVSGNCQSLKDYLTKFDLPLKVMQKQKHLYRITYELLEDLWEQNIKYVEIRIAPYLHMEQGLDFHQILESVLNAMDRARKNLGIYSNLILICMRNHSPEISLNIVKEGHKYVGKGVVAIDLAGNEIDFSPELHKEAFQWAGNLGLRKTVHAGEVGIAENIITAVKELGAERIGHGVYAFLKEDVCQFIKDRGIPLEMCITSNVQTGAVEGYKAHPIKKYLDRGMKVTINTDNLTVSDTTLEQEYKKAIEFLDFNYGDLIRVIQNGIEFSFADEGEKERLKEVINRELESLNLK</sequence>
<dbReference type="PANTHER" id="PTHR11409">
    <property type="entry name" value="ADENOSINE DEAMINASE"/>
    <property type="match status" value="1"/>
</dbReference>
<evidence type="ECO:0000256" key="2">
    <source>
        <dbReference type="ARBA" id="ARBA00006676"/>
    </source>
</evidence>
<dbReference type="EC" id="3.5.4.4" evidence="3"/>
<comment type="similarity">
    <text evidence="2">Belongs to the metallo-dependent hydrolases superfamily. Adenosine and AMP deaminases family.</text>
</comment>
<dbReference type="GO" id="GO:0046872">
    <property type="term" value="F:metal ion binding"/>
    <property type="evidence" value="ECO:0007669"/>
    <property type="project" value="UniProtKB-KW"/>
</dbReference>
<evidence type="ECO:0000256" key="6">
    <source>
        <dbReference type="ARBA" id="ARBA00022833"/>
    </source>
</evidence>
<evidence type="ECO:0000256" key="4">
    <source>
        <dbReference type="ARBA" id="ARBA00022723"/>
    </source>
</evidence>
<keyword evidence="6" id="KW-0862">Zinc</keyword>
<dbReference type="CDD" id="cd01320">
    <property type="entry name" value="ADA"/>
    <property type="match status" value="1"/>
</dbReference>
<name>A0A1H2QLU9_9FIRM</name>
<evidence type="ECO:0000313" key="8">
    <source>
        <dbReference type="EMBL" id="SDW08065.1"/>
    </source>
</evidence>
<evidence type="ECO:0000259" key="7">
    <source>
        <dbReference type="Pfam" id="PF00962"/>
    </source>
</evidence>
<dbReference type="EMBL" id="FNNG01000001">
    <property type="protein sequence ID" value="SDW08065.1"/>
    <property type="molecule type" value="Genomic_DNA"/>
</dbReference>